<keyword evidence="2" id="KW-1185">Reference proteome</keyword>
<dbReference type="STRING" id="445975.COLSTE_01225"/>
<dbReference type="OrthoDB" id="3186459at2"/>
<accession>B6GAX4</accession>
<dbReference type="eggNOG" id="ENOG5033RIC">
    <property type="taxonomic scope" value="Bacteria"/>
</dbReference>
<gene>
    <name evidence="1" type="ORF">COLSTE_01225</name>
</gene>
<name>B6GAX4_9ACTN</name>
<dbReference type="AlphaFoldDB" id="B6GAX4"/>
<dbReference type="HOGENOM" id="CLU_798564_0_0_11"/>
<sequence length="341" mass="38203">MDPSAYVPAYLEHRYELAHPELTDAARELVRDQVARDPDRYAPDAQAQAAVAYMRAHDELMDGLRRMEDLPDSDFERDRGALFERTRSQLAAIVQTDPHAVDARLVSIQLAEVPLDACLGDMLQLERETRERLIATRPGFNPEAEGLWDEKARAEGTDVRELTACDPEVIGWLHTVEALSQGCIFTARYRAAASYARTVMRAEGYPTIAVGTLLLALARLEDEEGFFAAAREAGAAVEDLPWFLLGRTILLYKLGQRRSARRALRDFANRCEGGAFFLINPTYHDPYLPVRPAACEAWDLSHQAVWEADGIIADTPDFTTWAEGVEGVREQAEEFAARYGF</sequence>
<protein>
    <submittedName>
        <fullName evidence="1">Uncharacterized protein</fullName>
    </submittedName>
</protein>
<dbReference type="GeneID" id="98001837"/>
<evidence type="ECO:0000313" key="2">
    <source>
        <dbReference type="Proteomes" id="UP000003560"/>
    </source>
</evidence>
<reference evidence="1 2" key="1">
    <citation type="submission" date="2008-10" db="EMBL/GenBank/DDBJ databases">
        <title>Draft genome sequence of Collinsella stercoris (DSM 13279).</title>
        <authorList>
            <person name="Sudarsanam P."/>
            <person name="Ley R."/>
            <person name="Guruge J."/>
            <person name="Turnbaugh P.J."/>
            <person name="Mahowald M."/>
            <person name="Liep D."/>
            <person name="Gordon J."/>
        </authorList>
    </citation>
    <scope>NUCLEOTIDE SEQUENCE [LARGE SCALE GENOMIC DNA]</scope>
    <source>
        <strain evidence="1 2">DSM 13279</strain>
    </source>
</reference>
<dbReference type="EMBL" id="ABXJ01000069">
    <property type="protein sequence ID" value="EEA90468.1"/>
    <property type="molecule type" value="Genomic_DNA"/>
</dbReference>
<evidence type="ECO:0000313" key="1">
    <source>
        <dbReference type="EMBL" id="EEA90468.1"/>
    </source>
</evidence>
<dbReference type="RefSeq" id="WP_006720877.1">
    <property type="nucleotide sequence ID" value="NZ_CP085935.1"/>
</dbReference>
<organism evidence="1 2">
    <name type="scientific">Collinsella stercoris DSM 13279</name>
    <dbReference type="NCBI Taxonomy" id="445975"/>
    <lineage>
        <taxon>Bacteria</taxon>
        <taxon>Bacillati</taxon>
        <taxon>Actinomycetota</taxon>
        <taxon>Coriobacteriia</taxon>
        <taxon>Coriobacteriales</taxon>
        <taxon>Coriobacteriaceae</taxon>
        <taxon>Collinsella</taxon>
    </lineage>
</organism>
<reference evidence="1 2" key="2">
    <citation type="submission" date="2008-10" db="EMBL/GenBank/DDBJ databases">
        <authorList>
            <person name="Fulton L."/>
            <person name="Clifton S."/>
            <person name="Fulton B."/>
            <person name="Xu J."/>
            <person name="Minx P."/>
            <person name="Pepin K.H."/>
            <person name="Johnson M."/>
            <person name="Thiruvilangam P."/>
            <person name="Bhonagiri V."/>
            <person name="Nash W.E."/>
            <person name="Mardis E.R."/>
            <person name="Wilson R.K."/>
        </authorList>
    </citation>
    <scope>NUCLEOTIDE SEQUENCE [LARGE SCALE GENOMIC DNA]</scope>
    <source>
        <strain evidence="1 2">DSM 13279</strain>
    </source>
</reference>
<comment type="caution">
    <text evidence="1">The sequence shown here is derived from an EMBL/GenBank/DDBJ whole genome shotgun (WGS) entry which is preliminary data.</text>
</comment>
<proteinExistence type="predicted"/>
<dbReference type="Proteomes" id="UP000003560">
    <property type="component" value="Unassembled WGS sequence"/>
</dbReference>